<gene>
    <name evidence="3" type="ORF">SHK19_03435</name>
</gene>
<feature type="compositionally biased region" description="Low complexity" evidence="2">
    <location>
        <begin position="269"/>
        <end position="286"/>
    </location>
</feature>
<feature type="region of interest" description="Disordered" evidence="2">
    <location>
        <begin position="1"/>
        <end position="22"/>
    </location>
</feature>
<evidence type="ECO:0000256" key="2">
    <source>
        <dbReference type="SAM" id="MobiDB-lite"/>
    </source>
</evidence>
<dbReference type="EMBL" id="CP141059">
    <property type="protein sequence ID" value="WQQ27285.1"/>
    <property type="molecule type" value="Genomic_DNA"/>
</dbReference>
<evidence type="ECO:0000313" key="3">
    <source>
        <dbReference type="EMBL" id="WQQ27285.1"/>
    </source>
</evidence>
<name>A0ABZ0ZT94_9ACTN</name>
<keyword evidence="1" id="KW-0732">Signal</keyword>
<organism evidence="3 4">
    <name type="scientific">Nocardioides bizhenqiangii</name>
    <dbReference type="NCBI Taxonomy" id="3095076"/>
    <lineage>
        <taxon>Bacteria</taxon>
        <taxon>Bacillati</taxon>
        <taxon>Actinomycetota</taxon>
        <taxon>Actinomycetes</taxon>
        <taxon>Propionibacteriales</taxon>
        <taxon>Nocardioidaceae</taxon>
        <taxon>Nocardioides</taxon>
    </lineage>
</organism>
<protein>
    <recommendedName>
        <fullName evidence="5">DUF4352 domain-containing protein</fullName>
    </recommendedName>
</protein>
<feature type="region of interest" description="Disordered" evidence="2">
    <location>
        <begin position="264"/>
        <end position="290"/>
    </location>
</feature>
<dbReference type="InterPro" id="IPR029050">
    <property type="entry name" value="Immunoprotect_excell_Ig-like"/>
</dbReference>
<dbReference type="Gene3D" id="2.60.40.1240">
    <property type="match status" value="1"/>
</dbReference>
<evidence type="ECO:0000313" key="4">
    <source>
        <dbReference type="Proteomes" id="UP001327225"/>
    </source>
</evidence>
<evidence type="ECO:0000256" key="1">
    <source>
        <dbReference type="ARBA" id="ARBA00022729"/>
    </source>
</evidence>
<dbReference type="Proteomes" id="UP001327225">
    <property type="component" value="Chromosome"/>
</dbReference>
<keyword evidence="4" id="KW-1185">Reference proteome</keyword>
<accession>A0ABZ0ZT94</accession>
<reference evidence="4" key="1">
    <citation type="submission" date="2023-12" db="EMBL/GenBank/DDBJ databases">
        <title>Novel species in genus Nocardioides.</title>
        <authorList>
            <person name="Zhou H."/>
        </authorList>
    </citation>
    <scope>NUCLEOTIDE SEQUENCE [LARGE SCALE GENOMIC DNA]</scope>
    <source>
        <strain evidence="4">HM61</strain>
    </source>
</reference>
<dbReference type="RefSeq" id="WP_322937864.1">
    <property type="nucleotide sequence ID" value="NZ_CP141059.1"/>
</dbReference>
<sequence length="421" mass="46136">MSTTRNATGRSIHTPGSDHKMPKTIRRGLAALVAPALLLMGCSGGYSKDADGAEEALEDYFHELANGDDDACDMETKRYREESNEFWEEGIDCPDRVKQAQGFMDAFEVDLEDAEFDAEVDGDKATVQVSYDDGEEETYGLVYEDDRWLVDSEGEADASDGETELSEEEAQATADGWLASWCSVQTGMSRDEAIALMGEPTSELGIEDDADPQLHWSLGAYDFTVFLDTDDIVTSFGGNYDSLGESDLAQLPCVTEGDFGYERSEAAPEDTTTTEPPATEEPSPTTQIGEKVSVGPWDIKVTKVVKNANEILANPNFYNDKPRDQYVLVTYAATYTGTERTADVTFDLTWSFTSSTSKVFDSAYQTTPADAQEWPYEARAGGTVEQQVVFDIPADTINGGILTVEADDENFNTVYADFPIN</sequence>
<evidence type="ECO:0008006" key="5">
    <source>
        <dbReference type="Google" id="ProtNLM"/>
    </source>
</evidence>
<feature type="compositionally biased region" description="Polar residues" evidence="2">
    <location>
        <begin position="1"/>
        <end position="11"/>
    </location>
</feature>
<proteinExistence type="predicted"/>